<evidence type="ECO:0000259" key="6">
    <source>
        <dbReference type="Pfam" id="PF08281"/>
    </source>
</evidence>
<evidence type="ECO:0000313" key="7">
    <source>
        <dbReference type="EMBL" id="MBB5040143.1"/>
    </source>
</evidence>
<dbReference type="GO" id="GO:0003677">
    <property type="term" value="F:DNA binding"/>
    <property type="evidence" value="ECO:0007669"/>
    <property type="project" value="InterPro"/>
</dbReference>
<keyword evidence="8" id="KW-1185">Reference proteome</keyword>
<dbReference type="GO" id="GO:0016987">
    <property type="term" value="F:sigma factor activity"/>
    <property type="evidence" value="ECO:0007669"/>
    <property type="project" value="UniProtKB-KW"/>
</dbReference>
<evidence type="ECO:0000259" key="5">
    <source>
        <dbReference type="Pfam" id="PF04542"/>
    </source>
</evidence>
<dbReference type="InterPro" id="IPR014284">
    <property type="entry name" value="RNA_pol_sigma-70_dom"/>
</dbReference>
<dbReference type="PANTHER" id="PTHR43133:SF62">
    <property type="entry name" value="RNA POLYMERASE SIGMA FACTOR SIGZ"/>
    <property type="match status" value="1"/>
</dbReference>
<keyword evidence="3" id="KW-0731">Sigma factor</keyword>
<dbReference type="PANTHER" id="PTHR43133">
    <property type="entry name" value="RNA POLYMERASE ECF-TYPE SIGMA FACTO"/>
    <property type="match status" value="1"/>
</dbReference>
<feature type="domain" description="RNA polymerase sigma-70 region 2" evidence="5">
    <location>
        <begin position="26"/>
        <end position="94"/>
    </location>
</feature>
<keyword evidence="4" id="KW-0804">Transcription</keyword>
<dbReference type="Pfam" id="PF04542">
    <property type="entry name" value="Sigma70_r2"/>
    <property type="match status" value="1"/>
</dbReference>
<dbReference type="Gene3D" id="1.10.10.10">
    <property type="entry name" value="Winged helix-like DNA-binding domain superfamily/Winged helix DNA-binding domain"/>
    <property type="match status" value="1"/>
</dbReference>
<dbReference type="EMBL" id="JACHIF010000011">
    <property type="protein sequence ID" value="MBB5040143.1"/>
    <property type="molecule type" value="Genomic_DNA"/>
</dbReference>
<dbReference type="RefSeq" id="WP_184212630.1">
    <property type="nucleotide sequence ID" value="NZ_JACHIF010000011.1"/>
</dbReference>
<dbReference type="Pfam" id="PF08281">
    <property type="entry name" value="Sigma70_r4_2"/>
    <property type="match status" value="1"/>
</dbReference>
<dbReference type="InterPro" id="IPR013324">
    <property type="entry name" value="RNA_pol_sigma_r3/r4-like"/>
</dbReference>
<dbReference type="AlphaFoldDB" id="A0A7W8DS35"/>
<keyword evidence="2" id="KW-0805">Transcription regulation</keyword>
<protein>
    <submittedName>
        <fullName evidence="7">RNA polymerase sigma-70 factor (ECF subfamily)</fullName>
    </submittedName>
</protein>
<dbReference type="Gene3D" id="1.10.1740.10">
    <property type="match status" value="1"/>
</dbReference>
<dbReference type="NCBIfam" id="TIGR02937">
    <property type="entry name" value="sigma70-ECF"/>
    <property type="match status" value="1"/>
</dbReference>
<dbReference type="Proteomes" id="UP000534294">
    <property type="component" value="Unassembled WGS sequence"/>
</dbReference>
<dbReference type="SUPFAM" id="SSF88946">
    <property type="entry name" value="Sigma2 domain of RNA polymerase sigma factors"/>
    <property type="match status" value="1"/>
</dbReference>
<evidence type="ECO:0000313" key="8">
    <source>
        <dbReference type="Proteomes" id="UP000534294"/>
    </source>
</evidence>
<organism evidence="7 8">
    <name type="scientific">Prosthecobacter dejongeii</name>
    <dbReference type="NCBI Taxonomy" id="48465"/>
    <lineage>
        <taxon>Bacteria</taxon>
        <taxon>Pseudomonadati</taxon>
        <taxon>Verrucomicrobiota</taxon>
        <taxon>Verrucomicrobiia</taxon>
        <taxon>Verrucomicrobiales</taxon>
        <taxon>Verrucomicrobiaceae</taxon>
        <taxon>Prosthecobacter</taxon>
    </lineage>
</organism>
<evidence type="ECO:0000256" key="4">
    <source>
        <dbReference type="ARBA" id="ARBA00023163"/>
    </source>
</evidence>
<reference evidence="7 8" key="1">
    <citation type="submission" date="2020-08" db="EMBL/GenBank/DDBJ databases">
        <title>Genomic Encyclopedia of Type Strains, Phase IV (KMG-IV): sequencing the most valuable type-strain genomes for metagenomic binning, comparative biology and taxonomic classification.</title>
        <authorList>
            <person name="Goeker M."/>
        </authorList>
    </citation>
    <scope>NUCLEOTIDE SEQUENCE [LARGE SCALE GENOMIC DNA]</scope>
    <source>
        <strain evidence="7 8">DSM 12251</strain>
    </source>
</reference>
<evidence type="ECO:0000256" key="3">
    <source>
        <dbReference type="ARBA" id="ARBA00023082"/>
    </source>
</evidence>
<dbReference type="InterPro" id="IPR039425">
    <property type="entry name" value="RNA_pol_sigma-70-like"/>
</dbReference>
<sequence>MPSSEISDETLLQRAGAGDMRAFETLYDRYSPRLLGLMRQMLGDEREAEDVLQEGFLYLWDHARDYDVSRSRAFTWTVMIFRHKAIDRMRALGRRLRLNETAAIEQATLDAPGTRGDDTMQMKERQKQVHAALLALPGEQRQLIEFAFLKGLTHQAIAEDLQLPLGTVKTHIRRGLLKLRDLMKGGLA</sequence>
<dbReference type="InterPro" id="IPR013249">
    <property type="entry name" value="RNA_pol_sigma70_r4_t2"/>
</dbReference>
<comment type="similarity">
    <text evidence="1">Belongs to the sigma-70 factor family. ECF subfamily.</text>
</comment>
<comment type="caution">
    <text evidence="7">The sequence shown here is derived from an EMBL/GenBank/DDBJ whole genome shotgun (WGS) entry which is preliminary data.</text>
</comment>
<accession>A0A7W8DS35</accession>
<name>A0A7W8DS35_9BACT</name>
<dbReference type="InterPro" id="IPR013325">
    <property type="entry name" value="RNA_pol_sigma_r2"/>
</dbReference>
<feature type="domain" description="RNA polymerase sigma factor 70 region 4 type 2" evidence="6">
    <location>
        <begin position="128"/>
        <end position="179"/>
    </location>
</feature>
<proteinExistence type="inferred from homology"/>
<dbReference type="CDD" id="cd06171">
    <property type="entry name" value="Sigma70_r4"/>
    <property type="match status" value="1"/>
</dbReference>
<dbReference type="GO" id="GO:0006352">
    <property type="term" value="P:DNA-templated transcription initiation"/>
    <property type="evidence" value="ECO:0007669"/>
    <property type="project" value="InterPro"/>
</dbReference>
<dbReference type="InterPro" id="IPR036388">
    <property type="entry name" value="WH-like_DNA-bd_sf"/>
</dbReference>
<gene>
    <name evidence="7" type="ORF">HNQ64_004422</name>
</gene>
<evidence type="ECO:0000256" key="2">
    <source>
        <dbReference type="ARBA" id="ARBA00023015"/>
    </source>
</evidence>
<evidence type="ECO:0000256" key="1">
    <source>
        <dbReference type="ARBA" id="ARBA00010641"/>
    </source>
</evidence>
<dbReference type="SUPFAM" id="SSF88659">
    <property type="entry name" value="Sigma3 and sigma4 domains of RNA polymerase sigma factors"/>
    <property type="match status" value="1"/>
</dbReference>
<dbReference type="InterPro" id="IPR007627">
    <property type="entry name" value="RNA_pol_sigma70_r2"/>
</dbReference>